<evidence type="ECO:0000256" key="2">
    <source>
        <dbReference type="ARBA" id="ARBA00022679"/>
    </source>
</evidence>
<dbReference type="Pfam" id="PF02267">
    <property type="entry name" value="Rib_hydrolayse"/>
    <property type="match status" value="1"/>
</dbReference>
<organism evidence="7 8">
    <name type="scientific">Clytia hemisphaerica</name>
    <dbReference type="NCBI Taxonomy" id="252671"/>
    <lineage>
        <taxon>Eukaryota</taxon>
        <taxon>Metazoa</taxon>
        <taxon>Cnidaria</taxon>
        <taxon>Hydrozoa</taxon>
        <taxon>Hydroidolina</taxon>
        <taxon>Leptothecata</taxon>
        <taxon>Obeliida</taxon>
        <taxon>Clytiidae</taxon>
        <taxon>Clytia</taxon>
    </lineage>
</organism>
<dbReference type="AlphaFoldDB" id="A0A7M5WM16"/>
<evidence type="ECO:0000313" key="7">
    <source>
        <dbReference type="EnsemblMetazoa" id="CLYHEMP010605.6"/>
    </source>
</evidence>
<keyword evidence="6" id="KW-1133">Transmembrane helix</keyword>
<keyword evidence="6" id="KW-0812">Transmembrane</keyword>
<evidence type="ECO:0000256" key="5">
    <source>
        <dbReference type="ARBA" id="ARBA00023157"/>
    </source>
</evidence>
<reference evidence="7" key="1">
    <citation type="submission" date="2021-01" db="UniProtKB">
        <authorList>
            <consortium name="EnsemblMetazoa"/>
        </authorList>
    </citation>
    <scope>IDENTIFICATION</scope>
</reference>
<evidence type="ECO:0000256" key="1">
    <source>
        <dbReference type="ARBA" id="ARBA00005406"/>
    </source>
</evidence>
<accession>A0A7M5WM16</accession>
<dbReference type="OrthoDB" id="10028716at2759"/>
<proteinExistence type="inferred from homology"/>
<dbReference type="Proteomes" id="UP000594262">
    <property type="component" value="Unplaced"/>
</dbReference>
<evidence type="ECO:0000256" key="4">
    <source>
        <dbReference type="ARBA" id="ARBA00023027"/>
    </source>
</evidence>
<dbReference type="PANTHER" id="PTHR10912:SF7">
    <property type="entry name" value="ADP-RIBOSYL CYCLASE_CYCLIC ADP-RIBOSE HYDROLASE"/>
    <property type="match status" value="1"/>
</dbReference>
<comment type="similarity">
    <text evidence="1">Belongs to the ADP-ribosyl cyclase family.</text>
</comment>
<name>A0A7M5WM16_9CNID</name>
<evidence type="ECO:0000256" key="3">
    <source>
        <dbReference type="ARBA" id="ARBA00022801"/>
    </source>
</evidence>
<dbReference type="PANTHER" id="PTHR10912">
    <property type="entry name" value="ADP-RIBOSYL CYCLASE"/>
    <property type="match status" value="1"/>
</dbReference>
<dbReference type="SUPFAM" id="SSF52309">
    <property type="entry name" value="N-(deoxy)ribosyltransferase-like"/>
    <property type="match status" value="1"/>
</dbReference>
<dbReference type="EnsemblMetazoa" id="CLYHEMT010605.3">
    <property type="protein sequence ID" value="CLYHEMP010605.3"/>
    <property type="gene ID" value="CLYHEMG010605"/>
</dbReference>
<keyword evidence="5" id="KW-1015">Disulfide bond</keyword>
<protein>
    <submittedName>
        <fullName evidence="7">Uncharacterized protein</fullName>
    </submittedName>
</protein>
<keyword evidence="4" id="KW-0520">NAD</keyword>
<dbReference type="Gene3D" id="3.40.50.720">
    <property type="entry name" value="NAD(P)-binding Rossmann-like Domain"/>
    <property type="match status" value="1"/>
</dbReference>
<dbReference type="GO" id="GO:0016740">
    <property type="term" value="F:transferase activity"/>
    <property type="evidence" value="ECO:0007669"/>
    <property type="project" value="UniProtKB-KW"/>
</dbReference>
<dbReference type="GO" id="GO:0061809">
    <property type="term" value="F:NAD+ nucleosidase activity, cyclic ADP-ribose generating"/>
    <property type="evidence" value="ECO:0007669"/>
    <property type="project" value="InterPro"/>
</dbReference>
<evidence type="ECO:0000256" key="6">
    <source>
        <dbReference type="SAM" id="Phobius"/>
    </source>
</evidence>
<dbReference type="EnsemblMetazoa" id="CLYHEMT010605.6">
    <property type="protein sequence ID" value="CLYHEMP010605.6"/>
    <property type="gene ID" value="CLYHEMG010605"/>
</dbReference>
<dbReference type="InterPro" id="IPR003193">
    <property type="entry name" value="ADP-ribosyl_cyclase"/>
</dbReference>
<evidence type="ECO:0000313" key="8">
    <source>
        <dbReference type="Proteomes" id="UP000594262"/>
    </source>
</evidence>
<feature type="transmembrane region" description="Helical" evidence="6">
    <location>
        <begin position="133"/>
        <end position="157"/>
    </location>
</feature>
<keyword evidence="6" id="KW-0472">Membrane</keyword>
<keyword evidence="2" id="KW-0808">Transferase</keyword>
<keyword evidence="3" id="KW-0378">Hydrolase</keyword>
<sequence>MTPAWTLASSEFAKQATGVSKVLLNATRANNKDAYADGSFFRTVEMPELQVDKLVVYLASSIGKEVRERCADSISMENIRADAEAKNIQVECIDQPSLVLNVYCLKYPKAKECVNKDNFRSDSNADKEEARKWMIVGIVFCTLFVVFSLTALIAWILKHKQSKHRTAVQMTKSGEVIANPQTINNNV</sequence>
<dbReference type="GO" id="GO:0005886">
    <property type="term" value="C:plasma membrane"/>
    <property type="evidence" value="ECO:0007669"/>
    <property type="project" value="TreeGrafter"/>
</dbReference>
<dbReference type="GO" id="GO:0016849">
    <property type="term" value="F:phosphorus-oxygen lyase activity"/>
    <property type="evidence" value="ECO:0007669"/>
    <property type="project" value="TreeGrafter"/>
</dbReference>
<keyword evidence="8" id="KW-1185">Reference proteome</keyword>